<dbReference type="AlphaFoldDB" id="A0A3M2L4Q5"/>
<dbReference type="RefSeq" id="WP_122188033.1">
    <property type="nucleotide sequence ID" value="NZ_RFFH01000004.1"/>
</dbReference>
<protein>
    <submittedName>
        <fullName evidence="1">Uncharacterized protein</fullName>
    </submittedName>
</protein>
<name>A0A3M2L4Q5_9NOCA</name>
<comment type="caution">
    <text evidence="1">The sequence shown here is derived from an EMBL/GenBank/DDBJ whole genome shotgun (WGS) entry which is preliminary data.</text>
</comment>
<dbReference type="EMBL" id="RFFH01000004">
    <property type="protein sequence ID" value="RMI32649.1"/>
    <property type="molecule type" value="Genomic_DNA"/>
</dbReference>
<gene>
    <name evidence="1" type="ORF">EBN03_11800</name>
</gene>
<accession>A0A3M2L4Q5</accession>
<proteinExistence type="predicted"/>
<keyword evidence="2" id="KW-1185">Reference proteome</keyword>
<dbReference type="OrthoDB" id="4566001at2"/>
<reference evidence="1 2" key="1">
    <citation type="submission" date="2018-10" db="EMBL/GenBank/DDBJ databases">
        <title>Isolation from cow dung.</title>
        <authorList>
            <person name="Ling L."/>
        </authorList>
    </citation>
    <scope>NUCLEOTIDE SEQUENCE [LARGE SCALE GENOMIC DNA]</scope>
    <source>
        <strain evidence="1 2">NEAU-LL90</strain>
    </source>
</reference>
<evidence type="ECO:0000313" key="1">
    <source>
        <dbReference type="EMBL" id="RMI32649.1"/>
    </source>
</evidence>
<sequence length="128" mass="13993">MDIVDSGPLRSEIAAFYSGFGQADVLRAAVRDSLLIVPITSDDRVWTSTVRGVRWMTAFTTLAEYAAFENARGVDADAVYRHHTVRGRWLVDYAEQRPDPTGVLVDIAGARPMAFPPRVDEAEGPAGV</sequence>
<dbReference type="Proteomes" id="UP000279275">
    <property type="component" value="Unassembled WGS sequence"/>
</dbReference>
<organism evidence="1 2">
    <name type="scientific">Nocardia stercoris</name>
    <dbReference type="NCBI Taxonomy" id="2483361"/>
    <lineage>
        <taxon>Bacteria</taxon>
        <taxon>Bacillati</taxon>
        <taxon>Actinomycetota</taxon>
        <taxon>Actinomycetes</taxon>
        <taxon>Mycobacteriales</taxon>
        <taxon>Nocardiaceae</taxon>
        <taxon>Nocardia</taxon>
    </lineage>
</organism>
<evidence type="ECO:0000313" key="2">
    <source>
        <dbReference type="Proteomes" id="UP000279275"/>
    </source>
</evidence>